<reference evidence="10" key="2">
    <citation type="submission" date="2021-05" db="UniProtKB">
        <authorList>
            <consortium name="EnsemblPlants"/>
        </authorList>
    </citation>
    <scope>IDENTIFICATION</scope>
    <source>
        <strain evidence="10">subsp. malaccensis</strain>
    </source>
</reference>
<proteinExistence type="inferred from homology"/>
<dbReference type="Pfam" id="PF00010">
    <property type="entry name" value="HLH"/>
    <property type="match status" value="1"/>
</dbReference>
<dbReference type="PANTHER" id="PTHR16223">
    <property type="entry name" value="TRANSCRIPTION FACTOR BHLH83-RELATED"/>
    <property type="match status" value="1"/>
</dbReference>
<evidence type="ECO:0000313" key="11">
    <source>
        <dbReference type="Proteomes" id="UP000012960"/>
    </source>
</evidence>
<dbReference type="AlphaFoldDB" id="A0A804IK08"/>
<evidence type="ECO:0000313" key="9">
    <source>
        <dbReference type="EMBL" id="CAG1840935.1"/>
    </source>
</evidence>
<dbReference type="FunFam" id="4.10.280.10:FF:000017">
    <property type="entry name" value="Transcription factor bHLH66"/>
    <property type="match status" value="1"/>
</dbReference>
<keyword evidence="5" id="KW-0804">Transcription</keyword>
<sequence length="440" mass="44816">MQPSNREMPGMASSLNGISHTSAAAAAHVALRELQNGHGLQAPFDHAGGGVGHDDFLDQMLSNLPSAWAELGNPRPAWVPPSDAPTAGQRLFSAGRAGESAEEMQYDESLLLANRLRQHQISGGSSPTGEALMLQLSRSGQQQMLSGLLPLPLTLGSAGSADSPNPTGGDGLYNGFGGSLQLAESVNQQSFHHPQSAPMPGQNFGAAPPAAGAGQTPAASTLASASAGGGSGPPRQRVRARRGQATDPHSIAERLRRERIAERMKALQELVPNANKTDKASMLDEIIDYVKFLQLQVKVLSMSRLGGAAAVAPLVADMASEVGQSGAGRDGANGGAAGSSDSLTVTEHQVAKMMEEDMGSAMQYLQGKGLCLMPISLASAISSATAGHLGHGLVPGVLPPPNPSGDAPSSPGVSALTAQSTMAAEATKDGVAASKSLSSK</sequence>
<comment type="similarity">
    <text evidence="2">Belongs to the bHLH protein family.</text>
</comment>
<feature type="region of interest" description="Disordered" evidence="7">
    <location>
        <begin position="323"/>
        <end position="342"/>
    </location>
</feature>
<feature type="compositionally biased region" description="Low complexity" evidence="7">
    <location>
        <begin position="205"/>
        <end position="226"/>
    </location>
</feature>
<dbReference type="GO" id="GO:0006357">
    <property type="term" value="P:regulation of transcription by RNA polymerase II"/>
    <property type="evidence" value="ECO:0000318"/>
    <property type="project" value="GO_Central"/>
</dbReference>
<dbReference type="FunCoup" id="A0A804IK08">
    <property type="interactions" value="2619"/>
</dbReference>
<dbReference type="InParanoid" id="A0A804IK08"/>
<keyword evidence="4" id="KW-0238">DNA-binding</keyword>
<dbReference type="InterPro" id="IPR011598">
    <property type="entry name" value="bHLH_dom"/>
</dbReference>
<dbReference type="SMART" id="SM00353">
    <property type="entry name" value="HLH"/>
    <property type="match status" value="1"/>
</dbReference>
<dbReference type="GO" id="GO:0005634">
    <property type="term" value="C:nucleus"/>
    <property type="evidence" value="ECO:0000318"/>
    <property type="project" value="GO_Central"/>
</dbReference>
<dbReference type="EnsemblPlants" id="Ma04_t01920.2">
    <property type="protein sequence ID" value="Ma04_p01920.2"/>
    <property type="gene ID" value="Ma04_g01920"/>
</dbReference>
<evidence type="ECO:0000256" key="6">
    <source>
        <dbReference type="ARBA" id="ARBA00023242"/>
    </source>
</evidence>
<evidence type="ECO:0000313" key="10">
    <source>
        <dbReference type="EnsemblPlants" id="Ma04_p01920.2"/>
    </source>
</evidence>
<evidence type="ECO:0000256" key="3">
    <source>
        <dbReference type="ARBA" id="ARBA00023015"/>
    </source>
</evidence>
<feature type="region of interest" description="Disordered" evidence="7">
    <location>
        <begin position="395"/>
        <end position="421"/>
    </location>
</feature>
<dbReference type="PROSITE" id="PS50888">
    <property type="entry name" value="BHLH"/>
    <property type="match status" value="1"/>
</dbReference>
<evidence type="ECO:0000256" key="1">
    <source>
        <dbReference type="ARBA" id="ARBA00004123"/>
    </source>
</evidence>
<reference evidence="9" key="1">
    <citation type="submission" date="2021-03" db="EMBL/GenBank/DDBJ databases">
        <authorList>
            <consortium name="Genoscope - CEA"/>
            <person name="William W."/>
        </authorList>
    </citation>
    <scope>NUCLEOTIDE SEQUENCE</scope>
    <source>
        <strain evidence="9">Doubled-haploid Pahang</strain>
    </source>
</reference>
<evidence type="ECO:0000256" key="4">
    <source>
        <dbReference type="ARBA" id="ARBA00023125"/>
    </source>
</evidence>
<keyword evidence="11" id="KW-1185">Reference proteome</keyword>
<feature type="domain" description="BHLH" evidence="8">
    <location>
        <begin position="244"/>
        <end position="293"/>
    </location>
</feature>
<dbReference type="InterPro" id="IPR045843">
    <property type="entry name" value="IND-like"/>
</dbReference>
<dbReference type="Gramene" id="Ma04_t01920.2">
    <property type="protein sequence ID" value="Ma04_p01920.2"/>
    <property type="gene ID" value="Ma04_g01920"/>
</dbReference>
<evidence type="ECO:0000259" key="8">
    <source>
        <dbReference type="PROSITE" id="PS50888"/>
    </source>
</evidence>
<protein>
    <submittedName>
        <fullName evidence="9">(wild Malaysian banana) hypothetical protein</fullName>
    </submittedName>
</protein>
<feature type="region of interest" description="Disordered" evidence="7">
    <location>
        <begin position="187"/>
        <end position="255"/>
    </location>
</feature>
<name>A0A804IK08_MUSAM</name>
<dbReference type="EMBL" id="HG996469">
    <property type="protein sequence ID" value="CAG1840935.1"/>
    <property type="molecule type" value="Genomic_DNA"/>
</dbReference>
<dbReference type="PANTHER" id="PTHR16223:SF268">
    <property type="entry name" value="SPERMATOGENESIS- AND OOGENESIS-SPECIFIC BASIC HELIX-LOOP-HELIX-CONTAINING PROTEIN 2"/>
    <property type="match status" value="1"/>
</dbReference>
<dbReference type="Gene3D" id="4.10.280.10">
    <property type="entry name" value="Helix-loop-helix DNA-binding domain"/>
    <property type="match status" value="1"/>
</dbReference>
<organism evidence="10 11">
    <name type="scientific">Musa acuminata subsp. malaccensis</name>
    <name type="common">Wild banana</name>
    <name type="synonym">Musa malaccensis</name>
    <dbReference type="NCBI Taxonomy" id="214687"/>
    <lineage>
        <taxon>Eukaryota</taxon>
        <taxon>Viridiplantae</taxon>
        <taxon>Streptophyta</taxon>
        <taxon>Embryophyta</taxon>
        <taxon>Tracheophyta</taxon>
        <taxon>Spermatophyta</taxon>
        <taxon>Magnoliopsida</taxon>
        <taxon>Liliopsida</taxon>
        <taxon>Zingiberales</taxon>
        <taxon>Musaceae</taxon>
        <taxon>Musa</taxon>
    </lineage>
</organism>
<evidence type="ECO:0000256" key="5">
    <source>
        <dbReference type="ARBA" id="ARBA00023163"/>
    </source>
</evidence>
<dbReference type="GO" id="GO:0000981">
    <property type="term" value="F:DNA-binding transcription factor activity, RNA polymerase II-specific"/>
    <property type="evidence" value="ECO:0000318"/>
    <property type="project" value="GO_Central"/>
</dbReference>
<dbReference type="GO" id="GO:0046983">
    <property type="term" value="F:protein dimerization activity"/>
    <property type="evidence" value="ECO:0007669"/>
    <property type="project" value="InterPro"/>
</dbReference>
<dbReference type="GO" id="GO:0000978">
    <property type="term" value="F:RNA polymerase II cis-regulatory region sequence-specific DNA binding"/>
    <property type="evidence" value="ECO:0000318"/>
    <property type="project" value="GO_Central"/>
</dbReference>
<keyword evidence="6" id="KW-0539">Nucleus</keyword>
<dbReference type="SUPFAM" id="SSF47459">
    <property type="entry name" value="HLH, helix-loop-helix DNA-binding domain"/>
    <property type="match status" value="1"/>
</dbReference>
<accession>A0A804IK08</accession>
<keyword evidence="3" id="KW-0805">Transcription regulation</keyword>
<evidence type="ECO:0000256" key="2">
    <source>
        <dbReference type="ARBA" id="ARBA00005510"/>
    </source>
</evidence>
<dbReference type="GO" id="GO:0080147">
    <property type="term" value="P:root hair cell development"/>
    <property type="evidence" value="ECO:0007669"/>
    <property type="project" value="UniProtKB-ARBA"/>
</dbReference>
<dbReference type="Proteomes" id="UP000012960">
    <property type="component" value="Unplaced"/>
</dbReference>
<evidence type="ECO:0000256" key="7">
    <source>
        <dbReference type="SAM" id="MobiDB-lite"/>
    </source>
</evidence>
<feature type="compositionally biased region" description="Gly residues" evidence="7">
    <location>
        <begin position="325"/>
        <end position="337"/>
    </location>
</feature>
<comment type="subcellular location">
    <subcellularLocation>
        <location evidence="1">Nucleus</location>
    </subcellularLocation>
</comment>
<dbReference type="InterPro" id="IPR036638">
    <property type="entry name" value="HLH_DNA-bd_sf"/>
</dbReference>
<gene>
    <name evidence="9" type="ORF">GSMUA_107290.1</name>
</gene>
<feature type="region of interest" description="Disordered" evidence="7">
    <location>
        <begin position="157"/>
        <end position="176"/>
    </location>
</feature>